<keyword evidence="6" id="KW-0456">Lyase</keyword>
<keyword evidence="3" id="KW-0547">Nucleotide-binding</keyword>
<accession>A0A9N8EKG5</accession>
<feature type="transmembrane region" description="Helical" evidence="7">
    <location>
        <begin position="473"/>
        <end position="493"/>
    </location>
</feature>
<name>A0A9N8EKG5_9STRA</name>
<evidence type="ECO:0000256" key="2">
    <source>
        <dbReference type="ARBA" id="ARBA00022692"/>
    </source>
</evidence>
<proteinExistence type="predicted"/>
<dbReference type="InterPro" id="IPR001054">
    <property type="entry name" value="A/G_cyclase"/>
</dbReference>
<dbReference type="GO" id="GO:0004383">
    <property type="term" value="F:guanylate cyclase activity"/>
    <property type="evidence" value="ECO:0007669"/>
    <property type="project" value="TreeGrafter"/>
</dbReference>
<dbReference type="SMART" id="SM00044">
    <property type="entry name" value="CYCc"/>
    <property type="match status" value="1"/>
</dbReference>
<dbReference type="GO" id="GO:0004016">
    <property type="term" value="F:adenylate cyclase activity"/>
    <property type="evidence" value="ECO:0007669"/>
    <property type="project" value="TreeGrafter"/>
</dbReference>
<dbReference type="SUPFAM" id="SSF55073">
    <property type="entry name" value="Nucleotide cyclase"/>
    <property type="match status" value="1"/>
</dbReference>
<evidence type="ECO:0000256" key="7">
    <source>
        <dbReference type="SAM" id="Phobius"/>
    </source>
</evidence>
<evidence type="ECO:0000256" key="1">
    <source>
        <dbReference type="ARBA" id="ARBA00004370"/>
    </source>
</evidence>
<keyword evidence="10" id="KW-1185">Reference proteome</keyword>
<dbReference type="GO" id="GO:0007168">
    <property type="term" value="P:receptor guanylyl cyclase signaling pathway"/>
    <property type="evidence" value="ECO:0007669"/>
    <property type="project" value="TreeGrafter"/>
</dbReference>
<dbReference type="GO" id="GO:0000166">
    <property type="term" value="F:nucleotide binding"/>
    <property type="evidence" value="ECO:0007669"/>
    <property type="project" value="UniProtKB-KW"/>
</dbReference>
<organism evidence="9 10">
    <name type="scientific">Seminavis robusta</name>
    <dbReference type="NCBI Taxonomy" id="568900"/>
    <lineage>
        <taxon>Eukaryota</taxon>
        <taxon>Sar</taxon>
        <taxon>Stramenopiles</taxon>
        <taxon>Ochrophyta</taxon>
        <taxon>Bacillariophyta</taxon>
        <taxon>Bacillariophyceae</taxon>
        <taxon>Bacillariophycidae</taxon>
        <taxon>Naviculales</taxon>
        <taxon>Naviculaceae</taxon>
        <taxon>Seminavis</taxon>
    </lineage>
</organism>
<reference evidence="9" key="1">
    <citation type="submission" date="2020-06" db="EMBL/GenBank/DDBJ databases">
        <authorList>
            <consortium name="Plant Systems Biology data submission"/>
        </authorList>
    </citation>
    <scope>NUCLEOTIDE SEQUENCE</scope>
    <source>
        <strain evidence="9">D6</strain>
    </source>
</reference>
<comment type="subcellular location">
    <subcellularLocation>
        <location evidence="1">Membrane</location>
    </subcellularLocation>
</comment>
<dbReference type="EMBL" id="CAICTM010001223">
    <property type="protein sequence ID" value="CAB9521724.1"/>
    <property type="molecule type" value="Genomic_DNA"/>
</dbReference>
<keyword evidence="4 7" id="KW-1133">Transmembrane helix</keyword>
<dbReference type="PROSITE" id="PS50125">
    <property type="entry name" value="GUANYLATE_CYCLASE_2"/>
    <property type="match status" value="1"/>
</dbReference>
<dbReference type="PANTHER" id="PTHR11920">
    <property type="entry name" value="GUANYLYL CYCLASE"/>
    <property type="match status" value="1"/>
</dbReference>
<feature type="transmembrane region" description="Helical" evidence="7">
    <location>
        <begin position="68"/>
        <end position="92"/>
    </location>
</feature>
<protein>
    <submittedName>
        <fullName evidence="9">Receptor-type guanylate cyclase gcy</fullName>
    </submittedName>
</protein>
<dbReference type="CDD" id="cd07302">
    <property type="entry name" value="CHD"/>
    <property type="match status" value="1"/>
</dbReference>
<dbReference type="AlphaFoldDB" id="A0A9N8EKG5"/>
<dbReference type="OrthoDB" id="40333at2759"/>
<dbReference type="GO" id="GO:0005886">
    <property type="term" value="C:plasma membrane"/>
    <property type="evidence" value="ECO:0007669"/>
    <property type="project" value="TreeGrafter"/>
</dbReference>
<keyword evidence="9" id="KW-0675">Receptor</keyword>
<dbReference type="Pfam" id="PF00211">
    <property type="entry name" value="Guanylate_cyc"/>
    <property type="match status" value="1"/>
</dbReference>
<evidence type="ECO:0000313" key="9">
    <source>
        <dbReference type="EMBL" id="CAB9521724.1"/>
    </source>
</evidence>
<evidence type="ECO:0000256" key="4">
    <source>
        <dbReference type="ARBA" id="ARBA00022989"/>
    </source>
</evidence>
<evidence type="ECO:0000313" key="10">
    <source>
        <dbReference type="Proteomes" id="UP001153069"/>
    </source>
</evidence>
<comment type="caution">
    <text evidence="9">The sequence shown here is derived from an EMBL/GenBank/DDBJ whole genome shotgun (WGS) entry which is preliminary data.</text>
</comment>
<dbReference type="Proteomes" id="UP001153069">
    <property type="component" value="Unassembled WGS sequence"/>
</dbReference>
<dbReference type="InterPro" id="IPR029787">
    <property type="entry name" value="Nucleotide_cyclase"/>
</dbReference>
<evidence type="ECO:0000259" key="8">
    <source>
        <dbReference type="PROSITE" id="PS50125"/>
    </source>
</evidence>
<dbReference type="GO" id="GO:0035556">
    <property type="term" value="P:intracellular signal transduction"/>
    <property type="evidence" value="ECO:0007669"/>
    <property type="project" value="InterPro"/>
</dbReference>
<dbReference type="Gene3D" id="3.30.70.1230">
    <property type="entry name" value="Nucleotide cyclase"/>
    <property type="match status" value="1"/>
</dbReference>
<keyword evidence="5 7" id="KW-0472">Membrane</keyword>
<gene>
    <name evidence="9" type="ORF">SEMRO_1225_G254130.1</name>
</gene>
<dbReference type="PANTHER" id="PTHR11920:SF335">
    <property type="entry name" value="GUANYLATE CYCLASE"/>
    <property type="match status" value="1"/>
</dbReference>
<evidence type="ECO:0000256" key="5">
    <source>
        <dbReference type="ARBA" id="ARBA00023136"/>
    </source>
</evidence>
<dbReference type="InterPro" id="IPR050401">
    <property type="entry name" value="Cyclic_nucleotide_synthase"/>
</dbReference>
<keyword evidence="2 7" id="KW-0812">Transmembrane</keyword>
<dbReference type="GO" id="GO:0001653">
    <property type="term" value="F:peptide receptor activity"/>
    <property type="evidence" value="ECO:0007669"/>
    <property type="project" value="TreeGrafter"/>
</dbReference>
<evidence type="ECO:0000256" key="6">
    <source>
        <dbReference type="ARBA" id="ARBA00023239"/>
    </source>
</evidence>
<evidence type="ECO:0000256" key="3">
    <source>
        <dbReference type="ARBA" id="ARBA00022741"/>
    </source>
</evidence>
<feature type="domain" description="Guanylate cyclase" evidence="8">
    <location>
        <begin position="575"/>
        <end position="709"/>
    </location>
</feature>
<sequence length="788" mass="87073">MTPKPDGNGNQDGVRGSTLERVKEFARSESDGDDASSAFLEEGASVDKAEVAARDQSLAKRETKAISYLRLLVFFTIAAVATTVCVIMYQFASDSEEDRFESAFADHSTKVVDSFKTNAARRVKAIDTLSQAYTSHAISTGAEWPLVTLPDYERRASRIMDLAEVVAIFMFPIITNQTRGAWEEYALENQGWLEAGLLIRQEEILERIDDGAGALQEEEADLAFLGSYLSDSSAGDTGNSSGPSIPAEIYQPLGAEVGPEDGPGPYFPVWQWAPALPLWDLVNFNAIKGPSHTNELIAIMDTKSVVTSRAFDFSDESDPDVFGRKPLLQLILNRWKGGGNDYEDGPVSDLYYPIYSSFDASERELVAVFDTLVYWQVYFVNVLPPNADGVIVVLENTCNQSYSYQIDGPEATYLGPGDLHDPKFTEYEVSTGFGAFLGTKHANLLADSHHCTYNVKVYPSQHMKDQYTTNTPVVFVIILVCVFAFTSFVFVVYDRVVERRQHVVLETAVKSTEVVDQLFPAEVREGLYNQAKADHAPKERRPGDISKMFEMVDTDGVMEEDDDTVPNAHHYNETTVFFADIAGFTKWSSGKSAAEVFKLLEMLYGSFDRIAARRGIFKVETIGDCYMAVAGVPKPQADHAVRVAKFANECQLKMSQMRARLVARLGPDTGDLSIRIGIHSGSLTGGVLRGAKARFQLFGDTVNHASRMESTGKPWKIQASEETAELLRLAGKDDWVRPREELVEAKGKGTLMTYWVEIRGEGTILTTRTTSTSHTDTGVEPLPSIVDV</sequence>